<dbReference type="InterPro" id="IPR029070">
    <property type="entry name" value="Chitinase_insertion_sf"/>
</dbReference>
<name>A0AAP0JDH2_9MAGN</name>
<evidence type="ECO:0000313" key="7">
    <source>
        <dbReference type="EMBL" id="KAK9130937.1"/>
    </source>
</evidence>
<dbReference type="InterPro" id="IPR050314">
    <property type="entry name" value="Glycosyl_Hydrlase_18"/>
</dbReference>
<comment type="caution">
    <text evidence="7">The sequence shown here is derived from an EMBL/GenBank/DDBJ whole genome shotgun (WGS) entry which is preliminary data.</text>
</comment>
<keyword evidence="3 4" id="KW-0326">Glycosidase</keyword>
<dbReference type="Gene3D" id="3.40.50.1820">
    <property type="entry name" value="alpha/beta hydrolase"/>
    <property type="match status" value="2"/>
</dbReference>
<evidence type="ECO:0000256" key="5">
    <source>
        <dbReference type="RuleBase" id="RU004453"/>
    </source>
</evidence>
<dbReference type="InterPro" id="IPR001563">
    <property type="entry name" value="Peptidase_S10"/>
</dbReference>
<evidence type="ECO:0000256" key="3">
    <source>
        <dbReference type="ARBA" id="ARBA00023295"/>
    </source>
</evidence>
<dbReference type="GO" id="GO:0005576">
    <property type="term" value="C:extracellular region"/>
    <property type="evidence" value="ECO:0007669"/>
    <property type="project" value="TreeGrafter"/>
</dbReference>
<dbReference type="PANTHER" id="PTHR11177">
    <property type="entry name" value="CHITINASE"/>
    <property type="match status" value="1"/>
</dbReference>
<dbReference type="InterPro" id="IPR001579">
    <property type="entry name" value="Glyco_hydro_18_chit_AS"/>
</dbReference>
<dbReference type="InterPro" id="IPR011583">
    <property type="entry name" value="Chitinase_II/V-like_cat"/>
</dbReference>
<dbReference type="AlphaFoldDB" id="A0AAP0JDH2"/>
<dbReference type="GO" id="GO:0008061">
    <property type="term" value="F:chitin binding"/>
    <property type="evidence" value="ECO:0007669"/>
    <property type="project" value="InterPro"/>
</dbReference>
<organism evidence="7 8">
    <name type="scientific">Stephania japonica</name>
    <dbReference type="NCBI Taxonomy" id="461633"/>
    <lineage>
        <taxon>Eukaryota</taxon>
        <taxon>Viridiplantae</taxon>
        <taxon>Streptophyta</taxon>
        <taxon>Embryophyta</taxon>
        <taxon>Tracheophyta</taxon>
        <taxon>Spermatophyta</taxon>
        <taxon>Magnoliopsida</taxon>
        <taxon>Ranunculales</taxon>
        <taxon>Menispermaceae</taxon>
        <taxon>Menispermoideae</taxon>
        <taxon>Cissampelideae</taxon>
        <taxon>Stephania</taxon>
    </lineage>
</organism>
<proteinExistence type="inferred from homology"/>
<dbReference type="GO" id="GO:0006032">
    <property type="term" value="P:chitin catabolic process"/>
    <property type="evidence" value="ECO:0007669"/>
    <property type="project" value="TreeGrafter"/>
</dbReference>
<dbReference type="GO" id="GO:0004568">
    <property type="term" value="F:chitinase activity"/>
    <property type="evidence" value="ECO:0007669"/>
    <property type="project" value="TreeGrafter"/>
</dbReference>
<comment type="similarity">
    <text evidence="1">Belongs to the peptidase S10 family.</text>
</comment>
<dbReference type="Proteomes" id="UP001417504">
    <property type="component" value="Unassembled WGS sequence"/>
</dbReference>
<dbReference type="Pfam" id="PF00450">
    <property type="entry name" value="Peptidase_S10"/>
    <property type="match status" value="1"/>
</dbReference>
<feature type="domain" description="GH18" evidence="6">
    <location>
        <begin position="302"/>
        <end position="590"/>
    </location>
</feature>
<dbReference type="GO" id="GO:0004185">
    <property type="term" value="F:serine-type carboxypeptidase activity"/>
    <property type="evidence" value="ECO:0007669"/>
    <property type="project" value="InterPro"/>
</dbReference>
<dbReference type="Gene3D" id="3.20.20.80">
    <property type="entry name" value="Glycosidases"/>
    <property type="match status" value="2"/>
</dbReference>
<evidence type="ECO:0000256" key="1">
    <source>
        <dbReference type="ARBA" id="ARBA00009431"/>
    </source>
</evidence>
<protein>
    <recommendedName>
        <fullName evidence="6">GH18 domain-containing protein</fullName>
    </recommendedName>
</protein>
<dbReference type="Gene3D" id="3.40.50.12670">
    <property type="match status" value="1"/>
</dbReference>
<dbReference type="Gene3D" id="3.10.50.10">
    <property type="match status" value="1"/>
</dbReference>
<dbReference type="GO" id="GO:0006508">
    <property type="term" value="P:proteolysis"/>
    <property type="evidence" value="ECO:0007669"/>
    <property type="project" value="InterPro"/>
</dbReference>
<accession>A0AAP0JDH2</accession>
<evidence type="ECO:0000259" key="6">
    <source>
        <dbReference type="PROSITE" id="PS51910"/>
    </source>
</evidence>
<dbReference type="PROSITE" id="PS51910">
    <property type="entry name" value="GH18_2"/>
    <property type="match status" value="1"/>
</dbReference>
<dbReference type="GO" id="GO:0005975">
    <property type="term" value="P:carbohydrate metabolic process"/>
    <property type="evidence" value="ECO:0007669"/>
    <property type="project" value="InterPro"/>
</dbReference>
<evidence type="ECO:0000256" key="2">
    <source>
        <dbReference type="ARBA" id="ARBA00022801"/>
    </source>
</evidence>
<dbReference type="SUPFAM" id="SSF53474">
    <property type="entry name" value="alpha/beta-Hydrolases"/>
    <property type="match status" value="1"/>
</dbReference>
<gene>
    <name evidence="7" type="ORF">Sjap_011424</name>
</gene>
<keyword evidence="2 4" id="KW-0378">Hydrolase</keyword>
<dbReference type="SUPFAM" id="SSF51445">
    <property type="entry name" value="(Trans)glycosidases"/>
    <property type="match status" value="1"/>
</dbReference>
<sequence>MGPKSVEPYTHMWEYKGGPLNFKSKEYDETLPCLVLAQYSWTKVANVIFLDTPVGSGYSYSGTQRGWQTSDSTLAEQTYTFLRKGYLLGNPGADWHAELNSIVKFVHAMNLISDELFELAKKQCNEEYIIVDPSNTKCLNAIKMIDKCISHINAYQVLEPHCPTEAIEPNLMSKLNSSGFGFLTVQPFPTQEHMGTINEWIRCNLDIPYKREFKNVVKFHQTLSTKGHRILIFSGDHDSRVPSFATEAWIKSLNFPVIDEWRPWFVEGQISGEGVMRYQCINLGNALRCLRDGFLIILSQDVVRAAYWFPDSGIESSNIDASLFTHLFCAFADINSQTNQVTVSPANIAPFSAFTRTLQQKNPSIKTLMSIGGGNTPRQYFSSMASSSTSRKAFIDSSINLARSFGFNGLDLDWEYPNNTSDMANLGILLVEWRNAVVAEARASGKPTLLLTAAFYYASKINSLSYPIQETGRSLDWINVMAYDMAPATGPVVGPGFSSRYGAIGFKQIKDFIQREKATEVYSESIGTNYCYAGAKWIGFDDYQSISAKVSYAKQNRLLGYFAWHVANDLNWLLSRTDLLMKVRLKLKSISGHNAYN</sequence>
<dbReference type="PANTHER" id="PTHR11177:SF383">
    <property type="entry name" value="GLYCOSYL HYDROLASE FAMILY PROTEIN WITH CHITINASE INSERTION DOMAIN-CONTAINING PROTEIN"/>
    <property type="match status" value="1"/>
</dbReference>
<reference evidence="7 8" key="1">
    <citation type="submission" date="2024-01" db="EMBL/GenBank/DDBJ databases">
        <title>Genome assemblies of Stephania.</title>
        <authorList>
            <person name="Yang L."/>
        </authorList>
    </citation>
    <scope>NUCLEOTIDE SEQUENCE [LARGE SCALE GENOMIC DNA]</scope>
    <source>
        <strain evidence="7">QJT</strain>
        <tissue evidence="7">Leaf</tissue>
    </source>
</reference>
<comment type="similarity">
    <text evidence="5">Belongs to the glycosyl hydrolase 18 family.</text>
</comment>
<dbReference type="EMBL" id="JBBNAE010000004">
    <property type="protein sequence ID" value="KAK9130937.1"/>
    <property type="molecule type" value="Genomic_DNA"/>
</dbReference>
<dbReference type="InterPro" id="IPR029058">
    <property type="entry name" value="AB_hydrolase_fold"/>
</dbReference>
<evidence type="ECO:0000256" key="4">
    <source>
        <dbReference type="RuleBase" id="RU000489"/>
    </source>
</evidence>
<dbReference type="PROSITE" id="PS01095">
    <property type="entry name" value="GH18_1"/>
    <property type="match status" value="1"/>
</dbReference>
<evidence type="ECO:0000313" key="8">
    <source>
        <dbReference type="Proteomes" id="UP001417504"/>
    </source>
</evidence>
<keyword evidence="8" id="KW-1185">Reference proteome</keyword>
<dbReference type="SMART" id="SM00636">
    <property type="entry name" value="Glyco_18"/>
    <property type="match status" value="1"/>
</dbReference>
<dbReference type="InterPro" id="IPR017853">
    <property type="entry name" value="GH"/>
</dbReference>
<dbReference type="Pfam" id="PF00704">
    <property type="entry name" value="Glyco_hydro_18"/>
    <property type="match status" value="2"/>
</dbReference>
<dbReference type="InterPro" id="IPR001223">
    <property type="entry name" value="Glyco_hydro18_cat"/>
</dbReference>